<accession>A0ABW8L9W4</accession>
<dbReference type="RefSeq" id="WP_404672290.1">
    <property type="nucleotide sequence ID" value="NZ_JBJDPD010000020.1"/>
</dbReference>
<keyword evidence="3" id="KW-1185">Reference proteome</keyword>
<comment type="caution">
    <text evidence="2">The sequence shown here is derived from an EMBL/GenBank/DDBJ whole genome shotgun (WGS) entry which is preliminary data.</text>
</comment>
<organism evidence="2 3">
    <name type="scientific">Psychrobacter namhaensis</name>
    <dbReference type="NCBI Taxonomy" id="292734"/>
    <lineage>
        <taxon>Bacteria</taxon>
        <taxon>Pseudomonadati</taxon>
        <taxon>Pseudomonadota</taxon>
        <taxon>Gammaproteobacteria</taxon>
        <taxon>Moraxellales</taxon>
        <taxon>Moraxellaceae</taxon>
        <taxon>Psychrobacter</taxon>
    </lineage>
</organism>
<protein>
    <submittedName>
        <fullName evidence="2">DUF4035 domain-containing protein</fullName>
    </submittedName>
</protein>
<dbReference type="EMBL" id="JBJDPD010000020">
    <property type="protein sequence ID" value="MFK4001708.1"/>
    <property type="molecule type" value="Genomic_DNA"/>
</dbReference>
<gene>
    <name evidence="2" type="ORF">ACI2I3_10210</name>
</gene>
<proteinExistence type="predicted"/>
<evidence type="ECO:0000313" key="2">
    <source>
        <dbReference type="EMBL" id="MFK4001708.1"/>
    </source>
</evidence>
<evidence type="ECO:0000313" key="3">
    <source>
        <dbReference type="Proteomes" id="UP001620234"/>
    </source>
</evidence>
<sequence length="107" mass="11528">MAGHLGKTLAELDALVGMDELRAWQAFDRVDPIGSYRGDLQAATISQHIAIWAGAGKKTPPLIDLLPIDPHPMTPEQKQAVDAAKARARSDAYTANLIATLQSKVKK</sequence>
<feature type="domain" description="Minor tail T" evidence="1">
    <location>
        <begin position="19"/>
        <end position="88"/>
    </location>
</feature>
<evidence type="ECO:0000259" key="1">
    <source>
        <dbReference type="Pfam" id="PF06223"/>
    </source>
</evidence>
<dbReference type="Proteomes" id="UP001620234">
    <property type="component" value="Unassembled WGS sequence"/>
</dbReference>
<dbReference type="Pfam" id="PF06223">
    <property type="entry name" value="Phage_tail_T"/>
    <property type="match status" value="1"/>
</dbReference>
<dbReference type="InterPro" id="IPR009350">
    <property type="entry name" value="Phage_tail_T"/>
</dbReference>
<name>A0ABW8L9W4_9GAMM</name>
<reference evidence="2 3" key="1">
    <citation type="submission" date="2024-11" db="EMBL/GenBank/DDBJ databases">
        <title>The Natural Products Discovery Center: Release of the First 8490 Sequenced Strains for Exploring Actinobacteria Biosynthetic Diversity.</title>
        <authorList>
            <person name="Kalkreuter E."/>
            <person name="Kautsar S.A."/>
            <person name="Yang D."/>
            <person name="Bader C.D."/>
            <person name="Teijaro C.N."/>
            <person name="Fluegel L."/>
            <person name="Davis C.M."/>
            <person name="Simpson J.R."/>
            <person name="Lauterbach L."/>
            <person name="Steele A.D."/>
            <person name="Gui C."/>
            <person name="Meng S."/>
            <person name="Li G."/>
            <person name="Viehrig K."/>
            <person name="Ye F."/>
            <person name="Su P."/>
            <person name="Kiefer A.F."/>
            <person name="Nichols A."/>
            <person name="Cepeda A.J."/>
            <person name="Yan W."/>
            <person name="Fan B."/>
            <person name="Jiang Y."/>
            <person name="Adhikari A."/>
            <person name="Zheng C.-J."/>
            <person name="Schuster L."/>
            <person name="Cowan T.M."/>
            <person name="Smanski M.J."/>
            <person name="Chevrette M.G."/>
            <person name="De Carvalho L.P.S."/>
            <person name="Shen B."/>
        </authorList>
    </citation>
    <scope>NUCLEOTIDE SEQUENCE [LARGE SCALE GENOMIC DNA]</scope>
    <source>
        <strain evidence="2 3">NPDC077433</strain>
    </source>
</reference>